<dbReference type="SUPFAM" id="SSF55874">
    <property type="entry name" value="ATPase domain of HSP90 chaperone/DNA topoisomerase II/histidine kinase"/>
    <property type="match status" value="1"/>
</dbReference>
<reference evidence="12" key="1">
    <citation type="journal article" date="2015" name="ISME J.">
        <title>Draft Genome Sequence of Streptomyces incarnatus NRRL8089, which Produces the Nucleoside Antibiotic Sinefungin.</title>
        <authorList>
            <person name="Oshima K."/>
            <person name="Hattori M."/>
            <person name="Shimizu H."/>
            <person name="Fukuda K."/>
            <person name="Nemoto M."/>
            <person name="Inagaki K."/>
            <person name="Tamura T."/>
        </authorList>
    </citation>
    <scope>NUCLEOTIDE SEQUENCE</scope>
    <source>
        <strain evidence="12">FACHB-1375</strain>
    </source>
</reference>
<feature type="domain" description="Histidine kinase" evidence="10">
    <location>
        <begin position="282"/>
        <end position="526"/>
    </location>
</feature>
<dbReference type="SMART" id="SM00387">
    <property type="entry name" value="HATPase_c"/>
    <property type="match status" value="1"/>
</dbReference>
<comment type="caution">
    <text evidence="12">The sequence shown here is derived from an EMBL/GenBank/DDBJ whole genome shotgun (WGS) entry which is preliminary data.</text>
</comment>
<proteinExistence type="predicted"/>
<dbReference type="Gene3D" id="3.30.565.10">
    <property type="entry name" value="Histidine kinase-like ATPase, C-terminal domain"/>
    <property type="match status" value="1"/>
</dbReference>
<dbReference type="Gene3D" id="6.10.340.10">
    <property type="match status" value="1"/>
</dbReference>
<dbReference type="InterPro" id="IPR003661">
    <property type="entry name" value="HisK_dim/P_dom"/>
</dbReference>
<organism evidence="12 13">
    <name type="scientific">Aerosakkonema funiforme FACHB-1375</name>
    <dbReference type="NCBI Taxonomy" id="2949571"/>
    <lineage>
        <taxon>Bacteria</taxon>
        <taxon>Bacillati</taxon>
        <taxon>Cyanobacteriota</taxon>
        <taxon>Cyanophyceae</taxon>
        <taxon>Oscillatoriophycideae</taxon>
        <taxon>Aerosakkonematales</taxon>
        <taxon>Aerosakkonemataceae</taxon>
        <taxon>Aerosakkonema</taxon>
    </lineage>
</organism>
<keyword evidence="4" id="KW-0597">Phosphoprotein</keyword>
<gene>
    <name evidence="12" type="ORF">H6G03_11265</name>
</gene>
<feature type="transmembrane region" description="Helical" evidence="9">
    <location>
        <begin position="180"/>
        <end position="201"/>
    </location>
</feature>
<evidence type="ECO:0000256" key="3">
    <source>
        <dbReference type="ARBA" id="ARBA00012438"/>
    </source>
</evidence>
<evidence type="ECO:0000256" key="4">
    <source>
        <dbReference type="ARBA" id="ARBA00022553"/>
    </source>
</evidence>
<accession>A0A926VD96</accession>
<reference evidence="12" key="2">
    <citation type="submission" date="2020-08" db="EMBL/GenBank/DDBJ databases">
        <authorList>
            <person name="Chen M."/>
            <person name="Teng W."/>
            <person name="Zhao L."/>
            <person name="Hu C."/>
            <person name="Zhou Y."/>
            <person name="Han B."/>
            <person name="Song L."/>
            <person name="Shu W."/>
        </authorList>
    </citation>
    <scope>NUCLEOTIDE SEQUENCE</scope>
    <source>
        <strain evidence="12">FACHB-1375</strain>
    </source>
</reference>
<dbReference type="Proteomes" id="UP000641646">
    <property type="component" value="Unassembled WGS sequence"/>
</dbReference>
<evidence type="ECO:0000256" key="7">
    <source>
        <dbReference type="ARBA" id="ARBA00023012"/>
    </source>
</evidence>
<keyword evidence="6 12" id="KW-0418">Kinase</keyword>
<dbReference type="PANTHER" id="PTHR43065">
    <property type="entry name" value="SENSOR HISTIDINE KINASE"/>
    <property type="match status" value="1"/>
</dbReference>
<keyword evidence="8" id="KW-0175">Coiled coil</keyword>
<evidence type="ECO:0000256" key="6">
    <source>
        <dbReference type="ARBA" id="ARBA00022777"/>
    </source>
</evidence>
<evidence type="ECO:0000313" key="12">
    <source>
        <dbReference type="EMBL" id="MBD2181676.1"/>
    </source>
</evidence>
<dbReference type="InterPro" id="IPR004358">
    <property type="entry name" value="Sig_transdc_His_kin-like_C"/>
</dbReference>
<evidence type="ECO:0000256" key="5">
    <source>
        <dbReference type="ARBA" id="ARBA00022679"/>
    </source>
</evidence>
<evidence type="ECO:0000256" key="1">
    <source>
        <dbReference type="ARBA" id="ARBA00000085"/>
    </source>
</evidence>
<dbReference type="PANTHER" id="PTHR43065:SF50">
    <property type="entry name" value="HISTIDINE KINASE"/>
    <property type="match status" value="1"/>
</dbReference>
<dbReference type="InterPro" id="IPR003660">
    <property type="entry name" value="HAMP_dom"/>
</dbReference>
<keyword evidence="9" id="KW-0812">Transmembrane</keyword>
<dbReference type="AlphaFoldDB" id="A0A926VD96"/>
<dbReference type="PROSITE" id="PS50885">
    <property type="entry name" value="HAMP"/>
    <property type="match status" value="1"/>
</dbReference>
<dbReference type="CDD" id="cd00082">
    <property type="entry name" value="HisKA"/>
    <property type="match status" value="1"/>
</dbReference>
<dbReference type="SUPFAM" id="SSF158472">
    <property type="entry name" value="HAMP domain-like"/>
    <property type="match status" value="1"/>
</dbReference>
<keyword evidence="9" id="KW-1133">Transmembrane helix</keyword>
<feature type="coiled-coil region" evidence="8">
    <location>
        <begin position="239"/>
        <end position="273"/>
    </location>
</feature>
<name>A0A926VD96_9CYAN</name>
<dbReference type="InterPro" id="IPR036890">
    <property type="entry name" value="HATPase_C_sf"/>
</dbReference>
<feature type="coiled-coil region" evidence="8">
    <location>
        <begin position="69"/>
        <end position="119"/>
    </location>
</feature>
<evidence type="ECO:0000259" key="11">
    <source>
        <dbReference type="PROSITE" id="PS50885"/>
    </source>
</evidence>
<dbReference type="GO" id="GO:0016020">
    <property type="term" value="C:membrane"/>
    <property type="evidence" value="ECO:0007669"/>
    <property type="project" value="UniProtKB-SubCell"/>
</dbReference>
<comment type="catalytic activity">
    <reaction evidence="1">
        <text>ATP + protein L-histidine = ADP + protein N-phospho-L-histidine.</text>
        <dbReference type="EC" id="2.7.13.3"/>
    </reaction>
</comment>
<evidence type="ECO:0000313" key="13">
    <source>
        <dbReference type="Proteomes" id="UP000641646"/>
    </source>
</evidence>
<dbReference type="Pfam" id="PF02518">
    <property type="entry name" value="HATPase_c"/>
    <property type="match status" value="1"/>
</dbReference>
<evidence type="ECO:0000259" key="10">
    <source>
        <dbReference type="PROSITE" id="PS50109"/>
    </source>
</evidence>
<evidence type="ECO:0000256" key="8">
    <source>
        <dbReference type="SAM" id="Coils"/>
    </source>
</evidence>
<keyword evidence="5" id="KW-0808">Transferase</keyword>
<feature type="domain" description="HAMP" evidence="11">
    <location>
        <begin position="205"/>
        <end position="258"/>
    </location>
</feature>
<dbReference type="Pfam" id="PF00672">
    <property type="entry name" value="HAMP"/>
    <property type="match status" value="1"/>
</dbReference>
<sequence length="543" mass="61439">MVDGFYRDRAVKKIAFASQEANRLADWKTTILQIHLHEHQFASLDLKPEKFEQDYRNLLNKINHLEILVEQSQSYLKSLEAANVNVEEKEKYQRFNSFIVNYKQNISNYLLELKAVMRQIPASKNMPHDSQKAQLLFRNFINSKIALEFDRVSDEVTQLAGDFSAAEAKSLDIFKQASNLHALILIISLFISAAIASAVAFRISRAIAHPIELTTAVAQQVTETANFNLTAPVTTNDEIGKLTNSLNQLIRRIADYTEELDQTQAQLIQTEKMSSLGQMVAGIAHEVNNPINFIHGNLEHTNIYVQDVIELIRLYQQEYPLPTAKIQDHLEKIDYKFIAEDLPKTLLSMQIGTQRIRHLVLSLRNFSRLDEADVKDVDLHEGIDNTLLILNHRVKNKIEVIKHYGNLPLIECYPAQLNQVFMNLLSNAIDALESTPDDYNKQIVIATEFVPPDRVKVRIWDNGAGIAAEVKNKIFDLFFTTKQVGKGTGLGLSICYQIIKKHSGSMQVNSEVGKGTEFAIFLPIKQSSTMTNNGLGLTHSVQN</sequence>
<dbReference type="GO" id="GO:0000155">
    <property type="term" value="F:phosphorelay sensor kinase activity"/>
    <property type="evidence" value="ECO:0007669"/>
    <property type="project" value="InterPro"/>
</dbReference>
<dbReference type="PROSITE" id="PS50109">
    <property type="entry name" value="HIS_KIN"/>
    <property type="match status" value="1"/>
</dbReference>
<dbReference type="InterPro" id="IPR005467">
    <property type="entry name" value="His_kinase_dom"/>
</dbReference>
<dbReference type="EC" id="2.7.13.3" evidence="3"/>
<dbReference type="InterPro" id="IPR003594">
    <property type="entry name" value="HATPase_dom"/>
</dbReference>
<comment type="subcellular location">
    <subcellularLocation>
        <location evidence="2">Membrane</location>
    </subcellularLocation>
</comment>
<dbReference type="SMART" id="SM00304">
    <property type="entry name" value="HAMP"/>
    <property type="match status" value="1"/>
</dbReference>
<dbReference type="Gene3D" id="1.10.287.130">
    <property type="match status" value="1"/>
</dbReference>
<dbReference type="EMBL" id="JACJPW010000024">
    <property type="protein sequence ID" value="MBD2181676.1"/>
    <property type="molecule type" value="Genomic_DNA"/>
</dbReference>
<keyword evidence="7" id="KW-0902">Two-component regulatory system</keyword>
<dbReference type="InterPro" id="IPR036097">
    <property type="entry name" value="HisK_dim/P_sf"/>
</dbReference>
<evidence type="ECO:0000256" key="9">
    <source>
        <dbReference type="SAM" id="Phobius"/>
    </source>
</evidence>
<dbReference type="PRINTS" id="PR00344">
    <property type="entry name" value="BCTRLSENSOR"/>
</dbReference>
<dbReference type="CDD" id="cd06225">
    <property type="entry name" value="HAMP"/>
    <property type="match status" value="1"/>
</dbReference>
<dbReference type="SUPFAM" id="SSF47384">
    <property type="entry name" value="Homodimeric domain of signal transducing histidine kinase"/>
    <property type="match status" value="1"/>
</dbReference>
<keyword evidence="9" id="KW-0472">Membrane</keyword>
<keyword evidence="13" id="KW-1185">Reference proteome</keyword>
<evidence type="ECO:0000256" key="2">
    <source>
        <dbReference type="ARBA" id="ARBA00004370"/>
    </source>
</evidence>
<protein>
    <recommendedName>
        <fullName evidence="3">histidine kinase</fullName>
        <ecNumber evidence="3">2.7.13.3</ecNumber>
    </recommendedName>
</protein>